<dbReference type="EMBL" id="JARKIF010000011">
    <property type="protein sequence ID" value="KAJ7627287.1"/>
    <property type="molecule type" value="Genomic_DNA"/>
</dbReference>
<dbReference type="InterPro" id="IPR016169">
    <property type="entry name" value="FAD-bd_PCMH_sub2"/>
</dbReference>
<dbReference type="SUPFAM" id="SSF56176">
    <property type="entry name" value="FAD-binding/transporter-associated domain-like"/>
    <property type="match status" value="1"/>
</dbReference>
<dbReference type="InterPro" id="IPR016166">
    <property type="entry name" value="FAD-bd_PCMH"/>
</dbReference>
<proteinExistence type="inferred from homology"/>
<keyword evidence="8" id="KW-1185">Reference proteome</keyword>
<reference evidence="7" key="1">
    <citation type="submission" date="2023-03" db="EMBL/GenBank/DDBJ databases">
        <title>Massive genome expansion in bonnet fungi (Mycena s.s.) driven by repeated elements and novel gene families across ecological guilds.</title>
        <authorList>
            <consortium name="Lawrence Berkeley National Laboratory"/>
            <person name="Harder C.B."/>
            <person name="Miyauchi S."/>
            <person name="Viragh M."/>
            <person name="Kuo A."/>
            <person name="Thoen E."/>
            <person name="Andreopoulos B."/>
            <person name="Lu D."/>
            <person name="Skrede I."/>
            <person name="Drula E."/>
            <person name="Henrissat B."/>
            <person name="Morin E."/>
            <person name="Kohler A."/>
            <person name="Barry K."/>
            <person name="LaButti K."/>
            <person name="Morin E."/>
            <person name="Salamov A."/>
            <person name="Lipzen A."/>
            <person name="Mereny Z."/>
            <person name="Hegedus B."/>
            <person name="Baldrian P."/>
            <person name="Stursova M."/>
            <person name="Weitz H."/>
            <person name="Taylor A."/>
            <person name="Grigoriev I.V."/>
            <person name="Nagy L.G."/>
            <person name="Martin F."/>
            <person name="Kauserud H."/>
        </authorList>
    </citation>
    <scope>NUCLEOTIDE SEQUENCE</scope>
    <source>
        <strain evidence="7">9284</strain>
    </source>
</reference>
<evidence type="ECO:0000256" key="1">
    <source>
        <dbReference type="ARBA" id="ARBA00005466"/>
    </source>
</evidence>
<dbReference type="GO" id="GO:0071949">
    <property type="term" value="F:FAD binding"/>
    <property type="evidence" value="ECO:0007669"/>
    <property type="project" value="InterPro"/>
</dbReference>
<gene>
    <name evidence="7" type="ORF">FB45DRAFT_920946</name>
</gene>
<dbReference type="Pfam" id="PF08031">
    <property type="entry name" value="BBE"/>
    <property type="match status" value="1"/>
</dbReference>
<organism evidence="7 8">
    <name type="scientific">Roridomyces roridus</name>
    <dbReference type="NCBI Taxonomy" id="1738132"/>
    <lineage>
        <taxon>Eukaryota</taxon>
        <taxon>Fungi</taxon>
        <taxon>Dikarya</taxon>
        <taxon>Basidiomycota</taxon>
        <taxon>Agaricomycotina</taxon>
        <taxon>Agaricomycetes</taxon>
        <taxon>Agaricomycetidae</taxon>
        <taxon>Agaricales</taxon>
        <taxon>Marasmiineae</taxon>
        <taxon>Mycenaceae</taxon>
        <taxon>Roridomyces</taxon>
    </lineage>
</organism>
<dbReference type="PANTHER" id="PTHR42973:SF13">
    <property type="entry name" value="FAD-BINDING PCMH-TYPE DOMAIN-CONTAINING PROTEIN"/>
    <property type="match status" value="1"/>
</dbReference>
<dbReference type="Gene3D" id="3.40.462.20">
    <property type="match status" value="1"/>
</dbReference>
<dbReference type="InterPro" id="IPR050416">
    <property type="entry name" value="FAD-linked_Oxidoreductase"/>
</dbReference>
<evidence type="ECO:0000256" key="3">
    <source>
        <dbReference type="ARBA" id="ARBA00022827"/>
    </source>
</evidence>
<keyword evidence="5" id="KW-0732">Signal</keyword>
<dbReference type="PANTHER" id="PTHR42973">
    <property type="entry name" value="BINDING OXIDOREDUCTASE, PUTATIVE (AFU_ORTHOLOGUE AFUA_1G17690)-RELATED"/>
    <property type="match status" value="1"/>
</dbReference>
<keyword evidence="4" id="KW-0560">Oxidoreductase</keyword>
<protein>
    <submittedName>
        <fullName evidence="7">FAD dependent oxidoreductase</fullName>
    </submittedName>
</protein>
<dbReference type="Gene3D" id="3.30.465.10">
    <property type="match status" value="1"/>
</dbReference>
<dbReference type="InterPro" id="IPR012951">
    <property type="entry name" value="BBE"/>
</dbReference>
<feature type="signal peptide" evidence="5">
    <location>
        <begin position="1"/>
        <end position="25"/>
    </location>
</feature>
<keyword evidence="2" id="KW-0285">Flavoprotein</keyword>
<dbReference type="InterPro" id="IPR036318">
    <property type="entry name" value="FAD-bd_PCMH-like_sf"/>
</dbReference>
<comment type="caution">
    <text evidence="7">The sequence shown here is derived from an EMBL/GenBank/DDBJ whole genome shotgun (WGS) entry which is preliminary data.</text>
</comment>
<dbReference type="AlphaFoldDB" id="A0AAD7BQN0"/>
<evidence type="ECO:0000259" key="6">
    <source>
        <dbReference type="PROSITE" id="PS51387"/>
    </source>
</evidence>
<sequence length="493" mass="51506">MAPSTRTLAAAALLILSQTLPSSAAGTVDVCLQIQDAISSASAVYFPGDLLGNYAADLSHWASSSSQLAACSVEPGTADDVAAIIKILGSTNTSFAVKGGGHTANPGFSSTTGVQITMTRFSGVTYDAASETATIGTGLVWDSVYEALEPFGVNVVGGRVSGVGVAGFTLGGGYSWKTNQFGLTVDSVTEFQLVKPNGDIVTVTPTSEPDLFFGLTGGGNNFGIVTQFTLKTHPQGQVWGGLILYTEDQLPAVSDAIAAFANNVTDPKAAIIPAINFLLGAQTRVSHLMFYDGPTPPSGIFDDFLAIPALLTDVSTRSFLSLVQAAPSNVTTGDRGFFHTVSLVEYTPNIISAIINETKFWGSALTLAGATFISYDIEPFLPTLYTHGAPGVTTAYPPSRTTPGAIPLNLYFAWALPTSDSIIHDALVASAQQLTSVAQGEGQDLSELGLYTNYALYDTPLERIYGANLPRLRQIKASVDPEGVMGLAGGWKF</sequence>
<evidence type="ECO:0000313" key="7">
    <source>
        <dbReference type="EMBL" id="KAJ7627287.1"/>
    </source>
</evidence>
<comment type="similarity">
    <text evidence="1">Belongs to the oxygen-dependent FAD-linked oxidoreductase family.</text>
</comment>
<evidence type="ECO:0000256" key="5">
    <source>
        <dbReference type="SAM" id="SignalP"/>
    </source>
</evidence>
<accession>A0AAD7BQN0</accession>
<dbReference type="Gene3D" id="3.30.43.10">
    <property type="entry name" value="Uridine Diphospho-n-acetylenolpyruvylglucosamine Reductase, domain 2"/>
    <property type="match status" value="1"/>
</dbReference>
<feature type="domain" description="FAD-binding PCMH-type" evidence="6">
    <location>
        <begin position="65"/>
        <end position="235"/>
    </location>
</feature>
<dbReference type="GO" id="GO:0016491">
    <property type="term" value="F:oxidoreductase activity"/>
    <property type="evidence" value="ECO:0007669"/>
    <property type="project" value="UniProtKB-KW"/>
</dbReference>
<dbReference type="Pfam" id="PF01565">
    <property type="entry name" value="FAD_binding_4"/>
    <property type="match status" value="1"/>
</dbReference>
<dbReference type="Proteomes" id="UP001221142">
    <property type="component" value="Unassembled WGS sequence"/>
</dbReference>
<feature type="chain" id="PRO_5042194280" evidence="5">
    <location>
        <begin position="26"/>
        <end position="493"/>
    </location>
</feature>
<dbReference type="InterPro" id="IPR016167">
    <property type="entry name" value="FAD-bd_PCMH_sub1"/>
</dbReference>
<keyword evidence="3" id="KW-0274">FAD</keyword>
<evidence type="ECO:0000256" key="2">
    <source>
        <dbReference type="ARBA" id="ARBA00022630"/>
    </source>
</evidence>
<dbReference type="PROSITE" id="PS51387">
    <property type="entry name" value="FAD_PCMH"/>
    <property type="match status" value="1"/>
</dbReference>
<dbReference type="InterPro" id="IPR006094">
    <property type="entry name" value="Oxid_FAD_bind_N"/>
</dbReference>
<evidence type="ECO:0000256" key="4">
    <source>
        <dbReference type="ARBA" id="ARBA00023002"/>
    </source>
</evidence>
<name>A0AAD7BQN0_9AGAR</name>
<evidence type="ECO:0000313" key="8">
    <source>
        <dbReference type="Proteomes" id="UP001221142"/>
    </source>
</evidence>